<dbReference type="AlphaFoldDB" id="A0A3R8LDS2"/>
<comment type="caution">
    <text evidence="1">The sequence shown here is derived from an EMBL/GenBank/DDBJ whole genome shotgun (WGS) entry which is preliminary data.</text>
</comment>
<gene>
    <name evidence="1" type="ORF">EIM44_03045</name>
</gene>
<sequence>MKKYSSNKDTHQLIQELIKLGWTFNRRSKHSEIWSPDRKQRLFISVSPSDKRAYMKLKSNLRKHGFVAER</sequence>
<proteinExistence type="predicted"/>
<reference evidence="1 2" key="1">
    <citation type="submission" date="2018-11" db="EMBL/GenBank/DDBJ databases">
        <title>Whole genome sequence of Bibersteinia trehalosi strain OADDL-BT1 an multidrug resistant pathogen isolate.</title>
        <authorList>
            <person name="Couger M."/>
            <person name="Ramachandran A."/>
        </authorList>
    </citation>
    <scope>NUCLEOTIDE SEQUENCE [LARGE SCALE GENOMIC DNA]</scope>
    <source>
        <strain evidence="1 2">OADDL-BT1</strain>
    </source>
</reference>
<evidence type="ECO:0000313" key="1">
    <source>
        <dbReference type="EMBL" id="RRN04434.1"/>
    </source>
</evidence>
<accession>A0A3R8LDS2</accession>
<dbReference type="RefSeq" id="WP_125134547.1">
    <property type="nucleotide sequence ID" value="NZ_CP146202.1"/>
</dbReference>
<evidence type="ECO:0000313" key="2">
    <source>
        <dbReference type="Proteomes" id="UP000276010"/>
    </source>
</evidence>
<evidence type="ECO:0008006" key="3">
    <source>
        <dbReference type="Google" id="ProtNLM"/>
    </source>
</evidence>
<name>A0A3R8LDS2_BIBTR</name>
<protein>
    <recommendedName>
        <fullName evidence="3">Type II toxin-antitoxin system HicA family toxin</fullName>
    </recommendedName>
</protein>
<dbReference type="EMBL" id="RRUC01000015">
    <property type="protein sequence ID" value="RRN04434.1"/>
    <property type="molecule type" value="Genomic_DNA"/>
</dbReference>
<organism evidence="1 2">
    <name type="scientific">Bibersteinia trehalosi</name>
    <name type="common">Pasteurella trehalosi</name>
    <dbReference type="NCBI Taxonomy" id="47735"/>
    <lineage>
        <taxon>Bacteria</taxon>
        <taxon>Pseudomonadati</taxon>
        <taxon>Pseudomonadota</taxon>
        <taxon>Gammaproteobacteria</taxon>
        <taxon>Pasteurellales</taxon>
        <taxon>Pasteurellaceae</taxon>
        <taxon>Bibersteinia</taxon>
    </lineage>
</organism>
<dbReference type="Proteomes" id="UP000276010">
    <property type="component" value="Unassembled WGS sequence"/>
</dbReference>